<reference evidence="3 4" key="1">
    <citation type="submission" date="2025-04" db="UniProtKB">
        <authorList>
            <consortium name="RefSeq"/>
        </authorList>
    </citation>
    <scope>IDENTIFICATION</scope>
    <source>
        <tissue evidence="3 4">Gonads</tissue>
    </source>
</reference>
<dbReference type="AlphaFoldDB" id="A0A1S3HWZ5"/>
<gene>
    <name evidence="3 4" type="primary">LOC106158978</name>
</gene>
<proteinExistence type="predicted"/>
<evidence type="ECO:0000313" key="3">
    <source>
        <dbReference type="RefSeq" id="XP_013390567.1"/>
    </source>
</evidence>
<keyword evidence="1" id="KW-0732">Signal</keyword>
<protein>
    <submittedName>
        <fullName evidence="3 4">Uncharacterized protein LOC106158978</fullName>
    </submittedName>
</protein>
<accession>A0A1S3HWZ5</accession>
<dbReference type="RefSeq" id="XP_013390567.1">
    <property type="nucleotide sequence ID" value="XM_013535113.1"/>
</dbReference>
<keyword evidence="2" id="KW-1185">Reference proteome</keyword>
<dbReference type="RefSeq" id="XP_013390568.1">
    <property type="nucleotide sequence ID" value="XM_013535114.1"/>
</dbReference>
<feature type="chain" id="PRO_5014545773" evidence="1">
    <location>
        <begin position="28"/>
        <end position="222"/>
    </location>
</feature>
<feature type="signal peptide" evidence="1">
    <location>
        <begin position="1"/>
        <end position="27"/>
    </location>
</feature>
<dbReference type="GeneID" id="106158978"/>
<dbReference type="Proteomes" id="UP000085678">
    <property type="component" value="Unplaced"/>
</dbReference>
<name>A0A1S3HWZ5_LINAN</name>
<evidence type="ECO:0000256" key="1">
    <source>
        <dbReference type="SAM" id="SignalP"/>
    </source>
</evidence>
<organism evidence="2 3">
    <name type="scientific">Lingula anatina</name>
    <name type="common">Brachiopod</name>
    <name type="synonym">Lingula unguis</name>
    <dbReference type="NCBI Taxonomy" id="7574"/>
    <lineage>
        <taxon>Eukaryota</taxon>
        <taxon>Metazoa</taxon>
        <taxon>Spiralia</taxon>
        <taxon>Lophotrochozoa</taxon>
        <taxon>Brachiopoda</taxon>
        <taxon>Linguliformea</taxon>
        <taxon>Lingulata</taxon>
        <taxon>Lingulida</taxon>
        <taxon>Linguloidea</taxon>
        <taxon>Lingulidae</taxon>
        <taxon>Lingula</taxon>
    </lineage>
</organism>
<evidence type="ECO:0000313" key="2">
    <source>
        <dbReference type="Proteomes" id="UP000085678"/>
    </source>
</evidence>
<sequence length="222" mass="23185">MSLIASKLLAQLMILGIVALQTRPAASAVFLPFQGFPFFGPFGNNFAQLISQLFSPATNAGQLFGGQTQGNALQQLASLFQPTSGGQQGTQGNALQQLALLFQPTSGGQQGTQANALQQLIASLFQGAAGGQQGTQGNALQQLASLFQPTSGGQQGTQGNVLQQLASLFQPTSGGQLGTATNSIQSFFLTLIRLAGQFCPQNRTLPICVLLCQNFPFLTFCT</sequence>
<dbReference type="KEGG" id="lak:106158978"/>
<evidence type="ECO:0000313" key="4">
    <source>
        <dbReference type="RefSeq" id="XP_013390568.1"/>
    </source>
</evidence>